<evidence type="ECO:0000313" key="9">
    <source>
        <dbReference type="Proteomes" id="UP000799118"/>
    </source>
</evidence>
<keyword evidence="7" id="KW-0349">Heme</keyword>
<gene>
    <name evidence="8" type="ORF">BT96DRAFT_991284</name>
</gene>
<dbReference type="OrthoDB" id="1844152at2759"/>
<sequence length="717" mass="82025">MNFVDNAFTWDEPSRFLLLCCVAFTLFGIRQFVKAYNVRANLAHIPAVGHSGWLSSYLTVFRFMRDPLGVCQEGYAKFEGRPYKIPTINGWQVVISDNAMIDEFRKFPDETLSTPRGFEHFIQASYTVSPNLLKNPYHIGVVRNTLTRNISACYADLYDEIKMAVKDQIPLETDWVEVYAFRTIINIFARSSNRVLVGYPLCRNTDYLDLAKSFATTVVKNARSLHMFPEILHPIVGQIFTTRRRSLRRIMKHLKPILEERIEMQSKYGQDWPEKPNDYITWLLDDPHAQDWQRFSISDLSMRMLDANFASIHTTSSASIFLLQRIVRILTRFILQTFTYTLYHLAAHPDLLQPLRAEVEMNVQKYGWTKAAMREMHFMDSFMKEANRLAGFNVPLTSIRRVMRDFSFSDGTTIPTGTIISLCSLSKHHDEELYPSSEKFEPSRFVDKRAKEGESIRHGMAAPAIDWLLFGSGRHACPGRFFAVTALKTLLAHIILNYDVKMKDDGGVPPRTVFAGHVAPNVDRRRPGATNTLSVYPPRAACIPSTIILVSWPLILKDTMPSSLFDISTTFPCMGIEKRRGSTTINLEEVLTSALNRQQAEDCSLAFPYITATAKQTSGDFDPVNSKEDLVHWRYLQMMNASTHPPPHRPSHTLRLHHLGLWSTLLSLSTSPVPWTEFLPPSHSRFWEDEDEFEDIAADIEAYVFGFGARMQVLRRG</sequence>
<dbReference type="GO" id="GO:0020037">
    <property type="term" value="F:heme binding"/>
    <property type="evidence" value="ECO:0007669"/>
    <property type="project" value="InterPro"/>
</dbReference>
<keyword evidence="9" id="KW-1185">Reference proteome</keyword>
<dbReference type="PANTHER" id="PTHR46206">
    <property type="entry name" value="CYTOCHROME P450"/>
    <property type="match status" value="1"/>
</dbReference>
<dbReference type="Gene3D" id="1.10.630.10">
    <property type="entry name" value="Cytochrome P450"/>
    <property type="match status" value="1"/>
</dbReference>
<keyword evidence="6" id="KW-0503">Monooxygenase</keyword>
<evidence type="ECO:0000256" key="3">
    <source>
        <dbReference type="ARBA" id="ARBA00022723"/>
    </source>
</evidence>
<dbReference type="GO" id="GO:0016705">
    <property type="term" value="F:oxidoreductase activity, acting on paired donors, with incorporation or reduction of molecular oxygen"/>
    <property type="evidence" value="ECO:0007669"/>
    <property type="project" value="InterPro"/>
</dbReference>
<evidence type="ECO:0000256" key="5">
    <source>
        <dbReference type="ARBA" id="ARBA00023004"/>
    </source>
</evidence>
<evidence type="ECO:0000256" key="2">
    <source>
        <dbReference type="ARBA" id="ARBA00010617"/>
    </source>
</evidence>
<keyword evidence="5 7" id="KW-0408">Iron</keyword>
<evidence type="ECO:0000256" key="1">
    <source>
        <dbReference type="ARBA" id="ARBA00001971"/>
    </source>
</evidence>
<evidence type="ECO:0000256" key="7">
    <source>
        <dbReference type="PIRSR" id="PIRSR602403-1"/>
    </source>
</evidence>
<keyword evidence="4" id="KW-0560">Oxidoreductase</keyword>
<dbReference type="PROSITE" id="PS00086">
    <property type="entry name" value="CYTOCHROME_P450"/>
    <property type="match status" value="1"/>
</dbReference>
<name>A0A6A4HZD8_9AGAR</name>
<dbReference type="InterPro" id="IPR017972">
    <property type="entry name" value="Cyt_P450_CS"/>
</dbReference>
<dbReference type="CDD" id="cd11041">
    <property type="entry name" value="CYP503A1-like"/>
    <property type="match status" value="1"/>
</dbReference>
<reference evidence="8" key="1">
    <citation type="journal article" date="2019" name="Environ. Microbiol.">
        <title>Fungal ecological strategies reflected in gene transcription - a case study of two litter decomposers.</title>
        <authorList>
            <person name="Barbi F."/>
            <person name="Kohler A."/>
            <person name="Barry K."/>
            <person name="Baskaran P."/>
            <person name="Daum C."/>
            <person name="Fauchery L."/>
            <person name="Ihrmark K."/>
            <person name="Kuo A."/>
            <person name="LaButti K."/>
            <person name="Lipzen A."/>
            <person name="Morin E."/>
            <person name="Grigoriev I.V."/>
            <person name="Henrissat B."/>
            <person name="Lindahl B."/>
            <person name="Martin F."/>
        </authorList>
    </citation>
    <scope>NUCLEOTIDE SEQUENCE</scope>
    <source>
        <strain evidence="8">JB14</strain>
    </source>
</reference>
<dbReference type="PRINTS" id="PR00465">
    <property type="entry name" value="EP450IV"/>
</dbReference>
<comment type="similarity">
    <text evidence="2">Belongs to the cytochrome P450 family.</text>
</comment>
<dbReference type="InterPro" id="IPR036396">
    <property type="entry name" value="Cyt_P450_sf"/>
</dbReference>
<feature type="binding site" description="axial binding residue" evidence="7">
    <location>
        <position position="477"/>
    </location>
    <ligand>
        <name>heme</name>
        <dbReference type="ChEBI" id="CHEBI:30413"/>
    </ligand>
    <ligandPart>
        <name>Fe</name>
        <dbReference type="ChEBI" id="CHEBI:18248"/>
    </ligandPart>
</feature>
<proteinExistence type="inferred from homology"/>
<evidence type="ECO:0000256" key="4">
    <source>
        <dbReference type="ARBA" id="ARBA00023002"/>
    </source>
</evidence>
<dbReference type="SUPFAM" id="SSF48264">
    <property type="entry name" value="Cytochrome P450"/>
    <property type="match status" value="1"/>
</dbReference>
<dbReference type="Proteomes" id="UP000799118">
    <property type="component" value="Unassembled WGS sequence"/>
</dbReference>
<protein>
    <submittedName>
        <fullName evidence="8">Cytochrome P450</fullName>
    </submittedName>
</protein>
<keyword evidence="3 7" id="KW-0479">Metal-binding</keyword>
<dbReference type="Pfam" id="PF00067">
    <property type="entry name" value="p450"/>
    <property type="match status" value="2"/>
</dbReference>
<dbReference type="GO" id="GO:0005506">
    <property type="term" value="F:iron ion binding"/>
    <property type="evidence" value="ECO:0007669"/>
    <property type="project" value="InterPro"/>
</dbReference>
<accession>A0A6A4HZD8</accession>
<dbReference type="PANTHER" id="PTHR46206:SF1">
    <property type="entry name" value="P450, PUTATIVE (EUROFUNG)-RELATED"/>
    <property type="match status" value="1"/>
</dbReference>
<comment type="cofactor">
    <cofactor evidence="1 7">
        <name>heme</name>
        <dbReference type="ChEBI" id="CHEBI:30413"/>
    </cofactor>
</comment>
<dbReference type="GO" id="GO:0004497">
    <property type="term" value="F:monooxygenase activity"/>
    <property type="evidence" value="ECO:0007669"/>
    <property type="project" value="UniProtKB-KW"/>
</dbReference>
<organism evidence="8 9">
    <name type="scientific">Gymnopus androsaceus JB14</name>
    <dbReference type="NCBI Taxonomy" id="1447944"/>
    <lineage>
        <taxon>Eukaryota</taxon>
        <taxon>Fungi</taxon>
        <taxon>Dikarya</taxon>
        <taxon>Basidiomycota</taxon>
        <taxon>Agaricomycotina</taxon>
        <taxon>Agaricomycetes</taxon>
        <taxon>Agaricomycetidae</taxon>
        <taxon>Agaricales</taxon>
        <taxon>Marasmiineae</taxon>
        <taxon>Omphalotaceae</taxon>
        <taxon>Gymnopus</taxon>
    </lineage>
</organism>
<evidence type="ECO:0000256" key="6">
    <source>
        <dbReference type="ARBA" id="ARBA00023033"/>
    </source>
</evidence>
<dbReference type="InterPro" id="IPR001128">
    <property type="entry name" value="Cyt_P450"/>
</dbReference>
<dbReference type="AlphaFoldDB" id="A0A6A4HZD8"/>
<evidence type="ECO:0000313" key="8">
    <source>
        <dbReference type="EMBL" id="KAE9402307.1"/>
    </source>
</evidence>
<dbReference type="EMBL" id="ML769436">
    <property type="protein sequence ID" value="KAE9402307.1"/>
    <property type="molecule type" value="Genomic_DNA"/>
</dbReference>
<dbReference type="InterPro" id="IPR002403">
    <property type="entry name" value="Cyt_P450_E_grp-IV"/>
</dbReference>